<evidence type="ECO:0000259" key="1">
    <source>
        <dbReference type="PROSITE" id="PS51740"/>
    </source>
</evidence>
<reference evidence="3" key="2">
    <citation type="submission" date="2021-03" db="EMBL/GenBank/DDBJ databases">
        <authorList>
            <person name="Jaffe A."/>
        </authorList>
    </citation>
    <scope>NUCLEOTIDE SEQUENCE</scope>
    <source>
        <strain evidence="3">RIFCSPLOWO2_01_FULL_58_19</strain>
    </source>
</reference>
<dbReference type="PROSITE" id="PS51740">
    <property type="entry name" value="SPOVT_ABRB"/>
    <property type="match status" value="1"/>
</dbReference>
<organism evidence="2 4">
    <name type="scientific">Candidatus Iainarchaeum sp</name>
    <dbReference type="NCBI Taxonomy" id="3101447"/>
    <lineage>
        <taxon>Archaea</taxon>
        <taxon>Candidatus Iainarchaeota</taxon>
        <taxon>Candidatus Iainarchaeia</taxon>
        <taxon>Candidatus Iainarchaeales</taxon>
        <taxon>Candidatus Iainarchaeaceae</taxon>
        <taxon>Candidatus Iainarchaeum</taxon>
    </lineage>
</organism>
<dbReference type="NCBIfam" id="TIGR01439">
    <property type="entry name" value="lp_hng_hel_AbrB"/>
    <property type="match status" value="1"/>
</dbReference>
<dbReference type="Gene3D" id="2.10.260.10">
    <property type="match status" value="1"/>
</dbReference>
<feature type="domain" description="SpoVT-AbrB" evidence="1">
    <location>
        <begin position="4"/>
        <end position="49"/>
    </location>
</feature>
<comment type="caution">
    <text evidence="2">The sequence shown here is derived from an EMBL/GenBank/DDBJ whole genome shotgun (WGS) entry which is preliminary data.</text>
</comment>
<protein>
    <submittedName>
        <fullName evidence="2">AbrB/MazE/SpoVT family DNA-binding domain-containing protein</fullName>
    </submittedName>
</protein>
<dbReference type="Proteomes" id="UP000678237">
    <property type="component" value="Unassembled WGS sequence"/>
</dbReference>
<proteinExistence type="predicted"/>
<dbReference type="Pfam" id="PF04014">
    <property type="entry name" value="MazE_antitoxin"/>
    <property type="match status" value="1"/>
</dbReference>
<dbReference type="InterPro" id="IPR007159">
    <property type="entry name" value="SpoVT-AbrB_dom"/>
</dbReference>
<reference evidence="3" key="3">
    <citation type="submission" date="2021-05" db="EMBL/GenBank/DDBJ databases">
        <title>Protein family content uncovers lineage relationships and bacterial pathway maintenance mechanisms in DPANN archaea.</title>
        <authorList>
            <person name="Castelle C.J."/>
            <person name="Meheust R."/>
            <person name="Jaffe A.L."/>
            <person name="Seitz K."/>
            <person name="Gong X."/>
            <person name="Baker B.J."/>
            <person name="Banfield J.F."/>
        </authorList>
    </citation>
    <scope>NUCLEOTIDE SEQUENCE</scope>
    <source>
        <strain evidence="3">RIFCSPLOWO2_01_FULL_58_19</strain>
    </source>
</reference>
<dbReference type="GO" id="GO:0003677">
    <property type="term" value="F:DNA binding"/>
    <property type="evidence" value="ECO:0007669"/>
    <property type="project" value="UniProtKB-KW"/>
</dbReference>
<dbReference type="InterPro" id="IPR037914">
    <property type="entry name" value="SpoVT-AbrB_sf"/>
</dbReference>
<gene>
    <name evidence="2" type="ORF">HA252_00620</name>
    <name evidence="3" type="ORF">J4203_08095</name>
</gene>
<evidence type="ECO:0000313" key="2">
    <source>
        <dbReference type="EMBL" id="HIH15892.1"/>
    </source>
</evidence>
<keyword evidence="2" id="KW-0238">DNA-binding</keyword>
<evidence type="ECO:0000313" key="3">
    <source>
        <dbReference type="EMBL" id="MBS3063793.1"/>
    </source>
</evidence>
<evidence type="ECO:0000313" key="4">
    <source>
        <dbReference type="Proteomes" id="UP000564964"/>
    </source>
</evidence>
<dbReference type="SUPFAM" id="SSF89447">
    <property type="entry name" value="AbrB/MazE/MraZ-like"/>
    <property type="match status" value="1"/>
</dbReference>
<name>A0A7J4JDQ9_9ARCH</name>
<dbReference type="AlphaFoldDB" id="A0A7J4JDQ9"/>
<reference evidence="4" key="1">
    <citation type="journal article" date="2020" name="bioRxiv">
        <title>A rank-normalized archaeal taxonomy based on genome phylogeny resolves widespread incomplete and uneven classifications.</title>
        <authorList>
            <person name="Rinke C."/>
            <person name="Chuvochina M."/>
            <person name="Mussig A.J."/>
            <person name="Chaumeil P.-A."/>
            <person name="Waite D.W."/>
            <person name="Whitman W.B."/>
            <person name="Parks D.H."/>
            <person name="Hugenholtz P."/>
        </authorList>
    </citation>
    <scope>NUCLEOTIDE SEQUENCE [LARGE SCALE GENOMIC DNA]</scope>
</reference>
<accession>A0A7J4JDQ9</accession>
<dbReference type="SMART" id="SM00966">
    <property type="entry name" value="SpoVT_AbrB"/>
    <property type="match status" value="1"/>
</dbReference>
<dbReference type="Proteomes" id="UP000564964">
    <property type="component" value="Unassembled WGS sequence"/>
</dbReference>
<sequence length="86" mass="10139">MNKMKTVQLGARGQLVIPQEFRKDLDLREGETLVLFEVANKLVLRKQDAVLEALEDDLKDWWKVSIPTLNKVWEDEPEGLWEKYLK</sequence>
<dbReference type="EMBL" id="JAGVWE010000007">
    <property type="protein sequence ID" value="MBS3063793.1"/>
    <property type="molecule type" value="Genomic_DNA"/>
</dbReference>
<dbReference type="EMBL" id="DUGH01000015">
    <property type="protein sequence ID" value="HIH15892.1"/>
    <property type="molecule type" value="Genomic_DNA"/>
</dbReference>